<dbReference type="GO" id="GO:0000160">
    <property type="term" value="P:phosphorelay signal transduction system"/>
    <property type="evidence" value="ECO:0007669"/>
    <property type="project" value="InterPro"/>
</dbReference>
<evidence type="ECO:0000259" key="2">
    <source>
        <dbReference type="PROSITE" id="PS50110"/>
    </source>
</evidence>
<accession>F3KJ44</accession>
<dbReference type="InterPro" id="IPR050595">
    <property type="entry name" value="Bact_response_regulator"/>
</dbReference>
<dbReference type="PROSITE" id="PS50110">
    <property type="entry name" value="RESPONSE_REGULATORY"/>
    <property type="match status" value="1"/>
</dbReference>
<dbReference type="EMBL" id="AEGP01000027">
    <property type="protein sequence ID" value="EGG42614.1"/>
    <property type="molecule type" value="Genomic_DNA"/>
</dbReference>
<dbReference type="Proteomes" id="UP000004348">
    <property type="component" value="Chromosome"/>
</dbReference>
<dbReference type="PANTHER" id="PTHR44591">
    <property type="entry name" value="STRESS RESPONSE REGULATOR PROTEIN 1"/>
    <property type="match status" value="1"/>
</dbReference>
<dbReference type="STRING" id="886738.Nlim_0499"/>
<reference evidence="3" key="1">
    <citation type="journal article" date="2011" name="PLoS ONE">
        <title>Genome of a low-salinity ammonia-oxidizing archaeon determined by single-cell and metagenomic analysis.</title>
        <authorList>
            <person name="Blainey P.C."/>
            <person name="Mosier A.C."/>
            <person name="Potanina A."/>
            <person name="Francis C.A."/>
            <person name="Quake S.R."/>
        </authorList>
    </citation>
    <scope>NUCLEOTIDE SEQUENCE [LARGE SCALE GENOMIC DNA]</scope>
    <source>
        <strain evidence="3">SFB1</strain>
    </source>
</reference>
<comment type="caution">
    <text evidence="3">The sequence shown here is derived from an EMBL/GenBank/DDBJ whole genome shotgun (WGS) entry which is preliminary data.</text>
</comment>
<dbReference type="HOGENOM" id="CLU_000445_69_15_2"/>
<dbReference type="CDD" id="cd00156">
    <property type="entry name" value="REC"/>
    <property type="match status" value="1"/>
</dbReference>
<evidence type="ECO:0000313" key="3">
    <source>
        <dbReference type="EMBL" id="EGG42614.1"/>
    </source>
</evidence>
<dbReference type="Pfam" id="PF00072">
    <property type="entry name" value="Response_reg"/>
    <property type="match status" value="1"/>
</dbReference>
<feature type="domain" description="Response regulatory" evidence="2">
    <location>
        <begin position="4"/>
        <end position="132"/>
    </location>
</feature>
<evidence type="ECO:0000256" key="1">
    <source>
        <dbReference type="ARBA" id="ARBA00022553"/>
    </source>
</evidence>
<dbReference type="InterPro" id="IPR011006">
    <property type="entry name" value="CheY-like_superfamily"/>
</dbReference>
<keyword evidence="1" id="KW-0597">Phosphoprotein</keyword>
<gene>
    <name evidence="3" type="ORF">Nlim_0499</name>
</gene>
<dbReference type="SMART" id="SM00448">
    <property type="entry name" value="REC"/>
    <property type="match status" value="1"/>
</dbReference>
<protein>
    <submittedName>
        <fullName evidence="3">CheY-like receiver</fullName>
    </submittedName>
</protein>
<organism evidence="3">
    <name type="scientific">Candidatus Nitrosarchaeum limnium SFB1</name>
    <dbReference type="NCBI Taxonomy" id="886738"/>
    <lineage>
        <taxon>Archaea</taxon>
        <taxon>Nitrososphaerota</taxon>
        <taxon>Nitrososphaeria</taxon>
        <taxon>Nitrosopumilales</taxon>
        <taxon>Nitrosopumilaceae</taxon>
        <taxon>Nitrosarchaeum</taxon>
    </lineage>
</organism>
<dbReference type="AlphaFoldDB" id="F3KJ44"/>
<dbReference type="InterPro" id="IPR001789">
    <property type="entry name" value="Sig_transdc_resp-reg_receiver"/>
</dbReference>
<dbReference type="SUPFAM" id="SSF52172">
    <property type="entry name" value="CheY-like"/>
    <property type="match status" value="1"/>
</dbReference>
<proteinExistence type="predicted"/>
<sequence length="156" mass="17990">MVLELLIAEDNKFTSTQYKKFLESKGYKVTIFNDGAKCLEKFTNELRYRRVVLKDKSSPYHCVLLDHDMPKMNGSEVYEKIRKICPEQKVVFLSAYGQTILKSQEGTREASLQIIQKPFSLDFLLKKIEPKSFVSIKRTNVNDGILTATQSSETIR</sequence>
<dbReference type="PANTHER" id="PTHR44591:SF3">
    <property type="entry name" value="RESPONSE REGULATORY DOMAIN-CONTAINING PROTEIN"/>
    <property type="match status" value="1"/>
</dbReference>
<dbReference type="Gene3D" id="3.40.50.2300">
    <property type="match status" value="1"/>
</dbReference>
<name>F3KJ44_9ARCH</name>